<sequence length="132" mass="15194">MWSLGTVIRRTYLLELLTVRLVVKLAHWVPIARLRLSTKLPAYVNHTATNCHPDGQIILVVELIYGQMLVAVVKYSVRQDHIVQRENLANPVVLPDLRLVDPNSIRHYCRKGSISEKRKFLAEVRVIARHIV</sequence>
<dbReference type="AlphaFoldDB" id="A0A7J7I3Q8"/>
<reference evidence="3" key="1">
    <citation type="journal article" date="2020" name="Nat. Commun.">
        <title>Genome assembly of wild tea tree DASZ reveals pedigree and selection history of tea varieties.</title>
        <authorList>
            <person name="Zhang W."/>
            <person name="Zhang Y."/>
            <person name="Qiu H."/>
            <person name="Guo Y."/>
            <person name="Wan H."/>
            <person name="Zhang X."/>
            <person name="Scossa F."/>
            <person name="Alseekh S."/>
            <person name="Zhang Q."/>
            <person name="Wang P."/>
            <person name="Xu L."/>
            <person name="Schmidt M.H."/>
            <person name="Jia X."/>
            <person name="Li D."/>
            <person name="Zhu A."/>
            <person name="Guo F."/>
            <person name="Chen W."/>
            <person name="Ni D."/>
            <person name="Usadel B."/>
            <person name="Fernie A.R."/>
            <person name="Wen W."/>
        </authorList>
    </citation>
    <scope>NUCLEOTIDE SEQUENCE [LARGE SCALE GENOMIC DNA]</scope>
    <source>
        <strain evidence="3">cv. G240</strain>
    </source>
</reference>
<organism evidence="2 3">
    <name type="scientific">Camellia sinensis</name>
    <name type="common">Tea plant</name>
    <name type="synonym">Thea sinensis</name>
    <dbReference type="NCBI Taxonomy" id="4442"/>
    <lineage>
        <taxon>Eukaryota</taxon>
        <taxon>Viridiplantae</taxon>
        <taxon>Streptophyta</taxon>
        <taxon>Embryophyta</taxon>
        <taxon>Tracheophyta</taxon>
        <taxon>Spermatophyta</taxon>
        <taxon>Magnoliopsida</taxon>
        <taxon>eudicotyledons</taxon>
        <taxon>Gunneridae</taxon>
        <taxon>Pentapetalae</taxon>
        <taxon>asterids</taxon>
        <taxon>Ericales</taxon>
        <taxon>Theaceae</taxon>
        <taxon>Camellia</taxon>
    </lineage>
</organism>
<protein>
    <recommendedName>
        <fullName evidence="4">Secreted protein</fullName>
    </recommendedName>
</protein>
<name>A0A7J7I3Q8_CAMSI</name>
<accession>A0A7J7I3Q8</accession>
<comment type="caution">
    <text evidence="2">The sequence shown here is derived from an EMBL/GenBank/DDBJ whole genome shotgun (WGS) entry which is preliminary data.</text>
</comment>
<feature type="chain" id="PRO_5029462320" description="Secreted protein" evidence="1">
    <location>
        <begin position="29"/>
        <end position="132"/>
    </location>
</feature>
<evidence type="ECO:0000313" key="2">
    <source>
        <dbReference type="EMBL" id="KAF5959559.1"/>
    </source>
</evidence>
<feature type="signal peptide" evidence="1">
    <location>
        <begin position="1"/>
        <end position="28"/>
    </location>
</feature>
<evidence type="ECO:0000313" key="3">
    <source>
        <dbReference type="Proteomes" id="UP000593564"/>
    </source>
</evidence>
<evidence type="ECO:0000256" key="1">
    <source>
        <dbReference type="SAM" id="SignalP"/>
    </source>
</evidence>
<reference evidence="2 3" key="2">
    <citation type="submission" date="2020-07" db="EMBL/GenBank/DDBJ databases">
        <title>Genome assembly of wild tea tree DASZ reveals pedigree and selection history of tea varieties.</title>
        <authorList>
            <person name="Zhang W."/>
        </authorList>
    </citation>
    <scope>NUCLEOTIDE SEQUENCE [LARGE SCALE GENOMIC DNA]</scope>
    <source>
        <strain evidence="3">cv. G240</strain>
        <tissue evidence="2">Leaf</tissue>
    </source>
</reference>
<keyword evidence="3" id="KW-1185">Reference proteome</keyword>
<dbReference type="Proteomes" id="UP000593564">
    <property type="component" value="Unassembled WGS sequence"/>
</dbReference>
<evidence type="ECO:0008006" key="4">
    <source>
        <dbReference type="Google" id="ProtNLM"/>
    </source>
</evidence>
<dbReference type="EMBL" id="JACBKZ010000001">
    <property type="protein sequence ID" value="KAF5959559.1"/>
    <property type="molecule type" value="Genomic_DNA"/>
</dbReference>
<keyword evidence="1" id="KW-0732">Signal</keyword>
<gene>
    <name evidence="2" type="ORF">HYC85_000768</name>
</gene>
<proteinExistence type="predicted"/>